<dbReference type="KEGG" id="slia:HA039_02525"/>
<keyword evidence="1" id="KW-0732">Signal</keyword>
<proteinExistence type="predicted"/>
<protein>
    <submittedName>
        <fullName evidence="2">Uncharacterized protein</fullName>
    </submittedName>
</protein>
<evidence type="ECO:0000313" key="2">
    <source>
        <dbReference type="EMBL" id="QIQ01316.1"/>
    </source>
</evidence>
<feature type="chain" id="PRO_5038510595" evidence="1">
    <location>
        <begin position="22"/>
        <end position="81"/>
    </location>
</feature>
<accession>A0A6G9GTB5</accession>
<keyword evidence="3" id="KW-1185">Reference proteome</keyword>
<reference evidence="2 3" key="1">
    <citation type="submission" date="2020-03" db="EMBL/GenBank/DDBJ databases">
        <title>A novel species.</title>
        <authorList>
            <person name="Gao J."/>
        </authorList>
    </citation>
    <scope>NUCLEOTIDE SEQUENCE [LARGE SCALE GENOMIC DNA]</scope>
    <source>
        <strain evidence="2 3">QMT-12</strain>
    </source>
</reference>
<dbReference type="AlphaFoldDB" id="A0A6G9GTB5"/>
<dbReference type="EMBL" id="CP050177">
    <property type="protein sequence ID" value="QIQ01316.1"/>
    <property type="molecule type" value="Genomic_DNA"/>
</dbReference>
<evidence type="ECO:0000313" key="3">
    <source>
        <dbReference type="Proteomes" id="UP000501179"/>
    </source>
</evidence>
<evidence type="ECO:0000256" key="1">
    <source>
        <dbReference type="SAM" id="SignalP"/>
    </source>
</evidence>
<name>A0A6G9GTB5_9ACTN</name>
<feature type="signal peptide" evidence="1">
    <location>
        <begin position="1"/>
        <end position="21"/>
    </location>
</feature>
<gene>
    <name evidence="2" type="ORF">HA039_02525</name>
</gene>
<organism evidence="2 3">
    <name type="scientific">Streptomyces liangshanensis</name>
    <dbReference type="NCBI Taxonomy" id="2717324"/>
    <lineage>
        <taxon>Bacteria</taxon>
        <taxon>Bacillati</taxon>
        <taxon>Actinomycetota</taxon>
        <taxon>Actinomycetes</taxon>
        <taxon>Kitasatosporales</taxon>
        <taxon>Streptomycetaceae</taxon>
        <taxon>Streptomyces</taxon>
    </lineage>
</organism>
<dbReference type="Proteomes" id="UP000501179">
    <property type="component" value="Chromosome"/>
</dbReference>
<dbReference type="RefSeq" id="WP_167023072.1">
    <property type="nucleotide sequence ID" value="NZ_CP050177.1"/>
</dbReference>
<sequence>MNNNLRTAAAAVALVTGLVTAGGTASAAAAERPERITSQEQLTASIAKAVAAEQEKGDANGGVITVGMISEVTASVRALSC</sequence>